<evidence type="ECO:0000256" key="1">
    <source>
        <dbReference type="ARBA" id="ARBA00004141"/>
    </source>
</evidence>
<organism evidence="8 9">
    <name type="scientific">Catellatospora methionotrophica</name>
    <dbReference type="NCBI Taxonomy" id="121620"/>
    <lineage>
        <taxon>Bacteria</taxon>
        <taxon>Bacillati</taxon>
        <taxon>Actinomycetota</taxon>
        <taxon>Actinomycetes</taxon>
        <taxon>Micromonosporales</taxon>
        <taxon>Micromonosporaceae</taxon>
        <taxon>Catellatospora</taxon>
    </lineage>
</organism>
<sequence>MRRLAVLTAFVLAGLGAAAVFDIDAASLPHSAAYHWAAYLLLAIGLYGATYGIDLAQARQDKKIIVSAVTVGVVVKALIIGGVLALAWRDPLFLLLGVAVAQIDPLSVAALMGDDRMSTRARTVLAAWSSFDDPITVILTVYAATIATSFGLGTASAAADGQWPLHYLTDLAGNLGLAALAWLVWRYTRRQPWLQYAVLLACVVVAMFTGWMLAMALIGLFARPPALERLMPRITEAAMYAAAAGLGVLLIGGVDLAAGIALGAVAFLAQALVAWPLTRGMPSADRWHLAAAQQHGITAIILALTLEIQFTGVVAVIAPTILTANLLHMFGNHLLDRRLARPAPTTTDGPSAVETAPMPSQPAAADASQPAGQQQVPDL</sequence>
<dbReference type="AlphaFoldDB" id="A0A8J3L4S5"/>
<keyword evidence="9" id="KW-1185">Reference proteome</keyword>
<dbReference type="EMBL" id="BONJ01000001">
    <property type="protein sequence ID" value="GIG11788.1"/>
    <property type="molecule type" value="Genomic_DNA"/>
</dbReference>
<evidence type="ECO:0000256" key="4">
    <source>
        <dbReference type="ARBA" id="ARBA00023136"/>
    </source>
</evidence>
<evidence type="ECO:0000256" key="6">
    <source>
        <dbReference type="SAM" id="Phobius"/>
    </source>
</evidence>
<feature type="transmembrane region" description="Helical" evidence="6">
    <location>
        <begin position="242"/>
        <end position="275"/>
    </location>
</feature>
<keyword evidence="3 6" id="KW-1133">Transmembrane helix</keyword>
<feature type="transmembrane region" description="Helical" evidence="6">
    <location>
        <begin position="197"/>
        <end position="222"/>
    </location>
</feature>
<evidence type="ECO:0000256" key="3">
    <source>
        <dbReference type="ARBA" id="ARBA00022989"/>
    </source>
</evidence>
<protein>
    <recommendedName>
        <fullName evidence="7">Cation/H+ exchanger transmembrane domain-containing protein</fullName>
    </recommendedName>
</protein>
<feature type="region of interest" description="Disordered" evidence="5">
    <location>
        <begin position="341"/>
        <end position="379"/>
    </location>
</feature>
<dbReference type="Proteomes" id="UP000660339">
    <property type="component" value="Unassembled WGS sequence"/>
</dbReference>
<gene>
    <name evidence="8" type="ORF">Cme02nite_01200</name>
</gene>
<feature type="transmembrane region" description="Helical" evidence="6">
    <location>
        <begin position="34"/>
        <end position="53"/>
    </location>
</feature>
<dbReference type="Pfam" id="PF00999">
    <property type="entry name" value="Na_H_Exchanger"/>
    <property type="match status" value="1"/>
</dbReference>
<dbReference type="RefSeq" id="WP_166380613.1">
    <property type="nucleotide sequence ID" value="NZ_BAAATT010000011.1"/>
</dbReference>
<dbReference type="GO" id="GO:0015297">
    <property type="term" value="F:antiporter activity"/>
    <property type="evidence" value="ECO:0007669"/>
    <property type="project" value="InterPro"/>
</dbReference>
<dbReference type="GO" id="GO:0016020">
    <property type="term" value="C:membrane"/>
    <property type="evidence" value="ECO:0007669"/>
    <property type="project" value="UniProtKB-SubCell"/>
</dbReference>
<evidence type="ECO:0000259" key="7">
    <source>
        <dbReference type="Pfam" id="PF00999"/>
    </source>
</evidence>
<keyword evidence="2 6" id="KW-0812">Transmembrane</keyword>
<reference evidence="8" key="1">
    <citation type="submission" date="2021-01" db="EMBL/GenBank/DDBJ databases">
        <title>Whole genome shotgun sequence of Catellatospora methionotrophica NBRC 14553.</title>
        <authorList>
            <person name="Komaki H."/>
            <person name="Tamura T."/>
        </authorList>
    </citation>
    <scope>NUCLEOTIDE SEQUENCE</scope>
    <source>
        <strain evidence="8">NBRC 14553</strain>
    </source>
</reference>
<dbReference type="InterPro" id="IPR006153">
    <property type="entry name" value="Cation/H_exchanger_TM"/>
</dbReference>
<comment type="subcellular location">
    <subcellularLocation>
        <location evidence="1">Membrane</location>
        <topology evidence="1">Multi-pass membrane protein</topology>
    </subcellularLocation>
</comment>
<dbReference type="GO" id="GO:1902600">
    <property type="term" value="P:proton transmembrane transport"/>
    <property type="evidence" value="ECO:0007669"/>
    <property type="project" value="InterPro"/>
</dbReference>
<feature type="transmembrane region" description="Helical" evidence="6">
    <location>
        <begin position="92"/>
        <end position="113"/>
    </location>
</feature>
<evidence type="ECO:0000256" key="2">
    <source>
        <dbReference type="ARBA" id="ARBA00022692"/>
    </source>
</evidence>
<name>A0A8J3L4S5_9ACTN</name>
<feature type="transmembrane region" description="Helical" evidence="6">
    <location>
        <begin position="65"/>
        <end position="86"/>
    </location>
</feature>
<feature type="compositionally biased region" description="Low complexity" evidence="5">
    <location>
        <begin position="356"/>
        <end position="379"/>
    </location>
</feature>
<feature type="domain" description="Cation/H+ exchanger transmembrane" evidence="7">
    <location>
        <begin position="6"/>
        <end position="218"/>
    </location>
</feature>
<keyword evidence="4 6" id="KW-0472">Membrane</keyword>
<evidence type="ECO:0000313" key="9">
    <source>
        <dbReference type="Proteomes" id="UP000660339"/>
    </source>
</evidence>
<feature type="transmembrane region" description="Helical" evidence="6">
    <location>
        <begin position="134"/>
        <end position="159"/>
    </location>
</feature>
<accession>A0A8J3L4S5</accession>
<evidence type="ECO:0000313" key="8">
    <source>
        <dbReference type="EMBL" id="GIG11788.1"/>
    </source>
</evidence>
<proteinExistence type="predicted"/>
<feature type="transmembrane region" description="Helical" evidence="6">
    <location>
        <begin position="312"/>
        <end position="331"/>
    </location>
</feature>
<evidence type="ECO:0000256" key="5">
    <source>
        <dbReference type="SAM" id="MobiDB-lite"/>
    </source>
</evidence>
<feature type="transmembrane region" description="Helical" evidence="6">
    <location>
        <begin position="165"/>
        <end position="185"/>
    </location>
</feature>
<comment type="caution">
    <text evidence="8">The sequence shown here is derived from an EMBL/GenBank/DDBJ whole genome shotgun (WGS) entry which is preliminary data.</text>
</comment>